<gene>
    <name evidence="2" type="ordered locus">Os11g0166300</name>
</gene>
<reference evidence="2 3" key="1">
    <citation type="journal article" date="2005" name="Nature">
        <title>The map-based sequence of the rice genome.</title>
        <authorList>
            <consortium name="International rice genome sequencing project (IRGSP)"/>
            <person name="Matsumoto T."/>
            <person name="Wu J."/>
            <person name="Kanamori H."/>
            <person name="Katayose Y."/>
            <person name="Fujisawa M."/>
            <person name="Namiki N."/>
            <person name="Mizuno H."/>
            <person name="Yamamoto K."/>
            <person name="Antonio B.A."/>
            <person name="Baba T."/>
            <person name="Sakata K."/>
            <person name="Nagamura Y."/>
            <person name="Aoki H."/>
            <person name="Arikawa K."/>
            <person name="Arita K."/>
            <person name="Bito T."/>
            <person name="Chiden Y."/>
            <person name="Fujitsuka N."/>
            <person name="Fukunaka R."/>
            <person name="Hamada M."/>
            <person name="Harada C."/>
            <person name="Hayashi A."/>
            <person name="Hijishita S."/>
            <person name="Honda M."/>
            <person name="Hosokawa S."/>
            <person name="Ichikawa Y."/>
            <person name="Idonuma A."/>
            <person name="Iijima M."/>
            <person name="Ikeda M."/>
            <person name="Ikeno M."/>
            <person name="Ito K."/>
            <person name="Ito S."/>
            <person name="Ito T."/>
            <person name="Ito Y."/>
            <person name="Ito Y."/>
            <person name="Iwabuchi A."/>
            <person name="Kamiya K."/>
            <person name="Karasawa W."/>
            <person name="Kurita K."/>
            <person name="Katagiri S."/>
            <person name="Kikuta A."/>
            <person name="Kobayashi H."/>
            <person name="Kobayashi N."/>
            <person name="Machita K."/>
            <person name="Maehara T."/>
            <person name="Masukawa M."/>
            <person name="Mizubayashi T."/>
            <person name="Mukai Y."/>
            <person name="Nagasaki H."/>
            <person name="Nagata Y."/>
            <person name="Naito S."/>
            <person name="Nakashima M."/>
            <person name="Nakama Y."/>
            <person name="Nakamichi Y."/>
            <person name="Nakamura M."/>
            <person name="Meguro A."/>
            <person name="Negishi M."/>
            <person name="Ohta I."/>
            <person name="Ohta T."/>
            <person name="Okamoto M."/>
            <person name="Ono N."/>
            <person name="Saji S."/>
            <person name="Sakaguchi M."/>
            <person name="Sakai K."/>
            <person name="Shibata M."/>
            <person name="Shimokawa T."/>
            <person name="Song J."/>
            <person name="Takazaki Y."/>
            <person name="Terasawa K."/>
            <person name="Tsugane M."/>
            <person name="Tsuji K."/>
            <person name="Ueda S."/>
            <person name="Waki K."/>
            <person name="Yamagata H."/>
            <person name="Yamamoto M."/>
            <person name="Yamamoto S."/>
            <person name="Yamane H."/>
            <person name="Yoshiki S."/>
            <person name="Yoshihara R."/>
            <person name="Yukawa K."/>
            <person name="Zhong H."/>
            <person name="Yano M."/>
            <person name="Yuan Q."/>
            <person name="Ouyang S."/>
            <person name="Liu J."/>
            <person name="Jones K.M."/>
            <person name="Gansberger K."/>
            <person name="Moffat K."/>
            <person name="Hill J."/>
            <person name="Bera J."/>
            <person name="Fadrosh D."/>
            <person name="Jin S."/>
            <person name="Johri S."/>
            <person name="Kim M."/>
            <person name="Overton L."/>
            <person name="Reardon M."/>
            <person name="Tsitrin T."/>
            <person name="Vuong H."/>
            <person name="Weaver B."/>
            <person name="Ciecko A."/>
            <person name="Tallon L."/>
            <person name="Jackson J."/>
            <person name="Pai G."/>
            <person name="Aken S.V."/>
            <person name="Utterback T."/>
            <person name="Reidmuller S."/>
            <person name="Feldblyum T."/>
            <person name="Hsiao J."/>
            <person name="Zismann V."/>
            <person name="Iobst S."/>
            <person name="de Vazeille A.R."/>
            <person name="Buell C.R."/>
            <person name="Ying K."/>
            <person name="Li Y."/>
            <person name="Lu T."/>
            <person name="Huang Y."/>
            <person name="Zhao Q."/>
            <person name="Feng Q."/>
            <person name="Zhang L."/>
            <person name="Zhu J."/>
            <person name="Weng Q."/>
            <person name="Mu J."/>
            <person name="Lu Y."/>
            <person name="Fan D."/>
            <person name="Liu Y."/>
            <person name="Guan J."/>
            <person name="Zhang Y."/>
            <person name="Yu S."/>
            <person name="Liu X."/>
            <person name="Zhang Y."/>
            <person name="Hong G."/>
            <person name="Han B."/>
            <person name="Choisne N."/>
            <person name="Demange N."/>
            <person name="Orjeda G."/>
            <person name="Samain S."/>
            <person name="Cattolico L."/>
            <person name="Pelletier E."/>
            <person name="Couloux A."/>
            <person name="Segurens B."/>
            <person name="Wincker P."/>
            <person name="D'Hont A."/>
            <person name="Scarpelli C."/>
            <person name="Weissenbach J."/>
            <person name="Salanoubat M."/>
            <person name="Quetier F."/>
            <person name="Yu Y."/>
            <person name="Kim H.R."/>
            <person name="Rambo T."/>
            <person name="Currie J."/>
            <person name="Collura K."/>
            <person name="Luo M."/>
            <person name="Yang T."/>
            <person name="Ammiraju J.S.S."/>
            <person name="Engler F."/>
            <person name="Soderlund C."/>
            <person name="Wing R.A."/>
            <person name="Palmer L.E."/>
            <person name="de la Bastide M."/>
            <person name="Spiegel L."/>
            <person name="Nascimento L."/>
            <person name="Zutavern T."/>
            <person name="O'Shaughnessy A."/>
            <person name="Dike S."/>
            <person name="Dedhia N."/>
            <person name="Preston R."/>
            <person name="Balija V."/>
            <person name="McCombie W.R."/>
            <person name="Chow T."/>
            <person name="Chen H."/>
            <person name="Chung M."/>
            <person name="Chen C."/>
            <person name="Shaw J."/>
            <person name="Wu H."/>
            <person name="Hsiao K."/>
            <person name="Chao Y."/>
            <person name="Chu M."/>
            <person name="Cheng C."/>
            <person name="Hour A."/>
            <person name="Lee P."/>
            <person name="Lin S."/>
            <person name="Lin Y."/>
            <person name="Liou J."/>
            <person name="Liu S."/>
            <person name="Hsing Y."/>
            <person name="Raghuvanshi S."/>
            <person name="Mohanty A."/>
            <person name="Bharti A.K."/>
            <person name="Gaur A."/>
            <person name="Gupta V."/>
            <person name="Kumar D."/>
            <person name="Ravi V."/>
            <person name="Vij S."/>
            <person name="Kapur A."/>
            <person name="Khurana P."/>
            <person name="Khurana P."/>
            <person name="Khurana J.P."/>
            <person name="Tyagi A.K."/>
            <person name="Gaikwad K."/>
            <person name="Singh A."/>
            <person name="Dalal V."/>
            <person name="Srivastava S."/>
            <person name="Dixit A."/>
            <person name="Pal A.K."/>
            <person name="Ghazi I.A."/>
            <person name="Yadav M."/>
            <person name="Pandit A."/>
            <person name="Bhargava A."/>
            <person name="Sureshbabu K."/>
            <person name="Batra K."/>
            <person name="Sharma T.R."/>
            <person name="Mohapatra T."/>
            <person name="Singh N.K."/>
            <person name="Messing J."/>
            <person name="Nelson A.B."/>
            <person name="Fuks G."/>
            <person name="Kavchok S."/>
            <person name="Keizer G."/>
            <person name="Linton E."/>
            <person name="Llaca V."/>
            <person name="Song R."/>
            <person name="Tanyolac B."/>
            <person name="Young S."/>
            <person name="Ho-Il K."/>
            <person name="Hahn J.H."/>
            <person name="Sangsakoo G."/>
            <person name="Vanavichit A."/>
            <person name="de Mattos Luiz.A.T."/>
            <person name="Zimmer P.D."/>
            <person name="Malone G."/>
            <person name="Dellagostin O."/>
            <person name="de Oliveira A.C."/>
            <person name="Bevan M."/>
            <person name="Bancroft I."/>
            <person name="Minx P."/>
            <person name="Cordum H."/>
            <person name="Wilson R."/>
            <person name="Cheng Z."/>
            <person name="Jin W."/>
            <person name="Jiang J."/>
            <person name="Leong S.A."/>
            <person name="Iwama H."/>
            <person name="Gojobori T."/>
            <person name="Itoh T."/>
            <person name="Niimura Y."/>
            <person name="Fujii Y."/>
            <person name="Habara T."/>
            <person name="Sakai H."/>
            <person name="Sato Y."/>
            <person name="Wilson G."/>
            <person name="Kumar K."/>
            <person name="McCouch S."/>
            <person name="Juretic N."/>
            <person name="Hoen D."/>
            <person name="Wright S."/>
            <person name="Bruskiewich R."/>
            <person name="Bureau T."/>
            <person name="Miyao A."/>
            <person name="Hirochika H."/>
            <person name="Nishikawa T."/>
            <person name="Kadowaki K."/>
            <person name="Sugiura M."/>
            <person name="Burr B."/>
            <person name="Sasaki T."/>
        </authorList>
    </citation>
    <scope>NUCLEOTIDE SEQUENCE [LARGE SCALE GENOMIC DNA]</scope>
    <source>
        <strain evidence="3">cv. Nipponbare</strain>
    </source>
</reference>
<reference evidence="3" key="2">
    <citation type="journal article" date="2008" name="Nucleic Acids Res.">
        <title>The rice annotation project database (RAP-DB): 2008 update.</title>
        <authorList>
            <consortium name="The rice annotation project (RAP)"/>
        </authorList>
    </citation>
    <scope>GENOME REANNOTATION</scope>
    <source>
        <strain evidence="3">cv. Nipponbare</strain>
    </source>
</reference>
<protein>
    <submittedName>
        <fullName evidence="2">Os11g0166300 protein</fullName>
    </submittedName>
</protein>
<organism evidence="2 3">
    <name type="scientific">Oryza sativa subsp. japonica</name>
    <name type="common">Rice</name>
    <dbReference type="NCBI Taxonomy" id="39947"/>
    <lineage>
        <taxon>Eukaryota</taxon>
        <taxon>Viridiplantae</taxon>
        <taxon>Streptophyta</taxon>
        <taxon>Embryophyta</taxon>
        <taxon>Tracheophyta</taxon>
        <taxon>Spermatophyta</taxon>
        <taxon>Magnoliopsida</taxon>
        <taxon>Liliopsida</taxon>
        <taxon>Poales</taxon>
        <taxon>Poaceae</taxon>
        <taxon>BOP clade</taxon>
        <taxon>Oryzoideae</taxon>
        <taxon>Oryzeae</taxon>
        <taxon>Oryzinae</taxon>
        <taxon>Oryza</taxon>
        <taxon>Oryza sativa</taxon>
    </lineage>
</organism>
<sequence length="307" mass="33436">MAAATGYGDAPTADDLAAYDQLLGLRHTRHMAEVFAVRLPHAAGLRRPPPCGTISFCGGNHCNDVIYSRSRTDDSTYPPPCDTHGFGTYYFAHIEYVLVIKTVSEDSGNIMLTGPSFATSAYAPIIFTLCLHDGSQEEDNNENEVEVIYNTCNGLFNNYNSTIIETVNTGYGPAEVSYAVLTNAVEGQVTVKLVRRDEHNDPTAITGVLGRIITRSKLLNVGCVLFYSDFGSIPHIGSDGLIPLARRALAVPAMMPLDLRSSSGDEIVRAAVEFDPTTSDQHVERVIGMGGHEIQVTISWLDFPWFD</sequence>
<dbReference type="PANTHER" id="PTHR33065">
    <property type="entry name" value="OS07G0486400 PROTEIN"/>
    <property type="match status" value="1"/>
</dbReference>
<dbReference type="KEGG" id="dosa:Os11g0166300"/>
<dbReference type="PANTHER" id="PTHR33065:SF184">
    <property type="entry name" value="DUF6598 DOMAIN-CONTAINING PROTEIN"/>
    <property type="match status" value="1"/>
</dbReference>
<name>Q0IUD5_ORYSJ</name>
<dbReference type="Proteomes" id="UP000000763">
    <property type="component" value="Chromosome 11"/>
</dbReference>
<dbReference type="Pfam" id="PF20241">
    <property type="entry name" value="DUF6598"/>
    <property type="match status" value="1"/>
</dbReference>
<dbReference type="AlphaFoldDB" id="Q0IUD5"/>
<evidence type="ECO:0000259" key="1">
    <source>
        <dbReference type="Pfam" id="PF20241"/>
    </source>
</evidence>
<feature type="domain" description="DUF6598" evidence="1">
    <location>
        <begin position="103"/>
        <end position="298"/>
    </location>
</feature>
<evidence type="ECO:0000313" key="3">
    <source>
        <dbReference type="Proteomes" id="UP000000763"/>
    </source>
</evidence>
<dbReference type="InterPro" id="IPR046533">
    <property type="entry name" value="DUF6598"/>
</dbReference>
<evidence type="ECO:0000313" key="2">
    <source>
        <dbReference type="EMBL" id="BAF27680.2"/>
    </source>
</evidence>
<proteinExistence type="predicted"/>
<dbReference type="EMBL" id="AP008217">
    <property type="protein sequence ID" value="BAF27680.2"/>
    <property type="molecule type" value="Genomic_DNA"/>
</dbReference>
<accession>Q0IUD5</accession>